<accession>A0A0X3BRA6</accession>
<dbReference type="OrthoDB" id="106127at2157"/>
<evidence type="ECO:0000313" key="2">
    <source>
        <dbReference type="EMBL" id="CVK33995.1"/>
    </source>
</evidence>
<reference evidence="2 3" key="1">
    <citation type="submission" date="2016-01" db="EMBL/GenBank/DDBJ databases">
        <authorList>
            <person name="Manzoor S."/>
        </authorList>
    </citation>
    <scope>NUCLEOTIDE SEQUENCE [LARGE SCALE GENOMIC DNA]</scope>
    <source>
        <strain evidence="2">Methanoculleus sp MAB1</strain>
    </source>
</reference>
<sequence>MGAEYYVVDEQGNRIAVILSLQEYEQLLEDIHDLAVAAERRDEPAMGFSDTGGNGRACDSHCRTERKRHPLQQEKPSA</sequence>
<dbReference type="EMBL" id="LT158599">
    <property type="protein sequence ID" value="CVK33995.1"/>
    <property type="molecule type" value="Genomic_DNA"/>
</dbReference>
<dbReference type="Pfam" id="PF18506">
    <property type="entry name" value="RelB-like"/>
    <property type="match status" value="1"/>
</dbReference>
<evidence type="ECO:0000256" key="1">
    <source>
        <dbReference type="SAM" id="MobiDB-lite"/>
    </source>
</evidence>
<gene>
    <name evidence="2" type="ORF">MMAB1_2782</name>
</gene>
<dbReference type="GeneID" id="60510437"/>
<dbReference type="GeneID" id="60510232"/>
<feature type="region of interest" description="Disordered" evidence="1">
    <location>
        <begin position="44"/>
        <end position="78"/>
    </location>
</feature>
<dbReference type="RefSeq" id="WP_014868009.1">
    <property type="nucleotide sequence ID" value="NZ_JBMHJL010000035.1"/>
</dbReference>
<name>A0A0X3BRA6_9EURY</name>
<protein>
    <recommendedName>
        <fullName evidence="4">Type II toxin-antitoxin system Phd/YefM family antitoxin</fullName>
    </recommendedName>
</protein>
<evidence type="ECO:0000313" key="3">
    <source>
        <dbReference type="Proteomes" id="UP000069850"/>
    </source>
</evidence>
<dbReference type="InterPro" id="IPR049537">
    <property type="entry name" value="RelB-like"/>
</dbReference>
<dbReference type="KEGG" id="mema:MMAB1_2782"/>
<dbReference type="AlphaFoldDB" id="A0A0X3BRA6"/>
<proteinExistence type="predicted"/>
<dbReference type="Proteomes" id="UP000069850">
    <property type="component" value="Chromosome 1"/>
</dbReference>
<organism evidence="2 3">
    <name type="scientific">Methanoculleus bourgensis</name>
    <dbReference type="NCBI Taxonomy" id="83986"/>
    <lineage>
        <taxon>Archaea</taxon>
        <taxon>Methanobacteriati</taxon>
        <taxon>Methanobacteriota</taxon>
        <taxon>Stenosarchaea group</taxon>
        <taxon>Methanomicrobia</taxon>
        <taxon>Methanomicrobiales</taxon>
        <taxon>Methanomicrobiaceae</taxon>
        <taxon>Methanoculleus</taxon>
    </lineage>
</organism>
<evidence type="ECO:0008006" key="4">
    <source>
        <dbReference type="Google" id="ProtNLM"/>
    </source>
</evidence>